<proteinExistence type="inferred from homology"/>
<dbReference type="InterPro" id="IPR008576">
    <property type="entry name" value="MeTrfase_NTM1"/>
</dbReference>
<gene>
    <name evidence="11" type="ORF">N0F65_002969</name>
</gene>
<evidence type="ECO:0000313" key="11">
    <source>
        <dbReference type="EMBL" id="DAZ95075.1"/>
    </source>
</evidence>
<dbReference type="Gene3D" id="3.40.50.150">
    <property type="entry name" value="Vaccinia Virus protein VP39"/>
    <property type="match status" value="2"/>
</dbReference>
<evidence type="ECO:0000313" key="12">
    <source>
        <dbReference type="Proteomes" id="UP001146120"/>
    </source>
</evidence>
<evidence type="ECO:0000256" key="2">
    <source>
        <dbReference type="ARBA" id="ARBA00022603"/>
    </source>
</evidence>
<comment type="similarity">
    <text evidence="1">Belongs to the methyltransferase superfamily. NTM1 family.</text>
</comment>
<dbReference type="SUPFAM" id="SSF53335">
    <property type="entry name" value="S-adenosyl-L-methionine-dependent methyltransferases"/>
    <property type="match status" value="2"/>
</dbReference>
<evidence type="ECO:0000256" key="9">
    <source>
        <dbReference type="ARBA" id="ARBA00047885"/>
    </source>
</evidence>
<organism evidence="11 12">
    <name type="scientific">Lagenidium giganteum</name>
    <dbReference type="NCBI Taxonomy" id="4803"/>
    <lineage>
        <taxon>Eukaryota</taxon>
        <taxon>Sar</taxon>
        <taxon>Stramenopiles</taxon>
        <taxon>Oomycota</taxon>
        <taxon>Peronosporomycetes</taxon>
        <taxon>Pythiales</taxon>
        <taxon>Pythiaceae</taxon>
    </lineage>
</organism>
<evidence type="ECO:0000256" key="5">
    <source>
        <dbReference type="ARBA" id="ARBA00039112"/>
    </source>
</evidence>
<comment type="catalytic activity">
    <reaction evidence="9">
        <text>N-terminal L-prolyl-L-prolyl-L-lysyl-[protein] + 2 S-adenosyl-L-methionine = N-terminal N,N-dimethyl-L-prolyl-L-prolyl-L-lysyl-[protein] + 2 S-adenosyl-L-homocysteine + 2 H(+)</text>
        <dbReference type="Rhea" id="RHEA:54736"/>
        <dbReference type="Rhea" id="RHEA-COMP:13787"/>
        <dbReference type="Rhea" id="RHEA-COMP:13974"/>
        <dbReference type="ChEBI" id="CHEBI:15378"/>
        <dbReference type="ChEBI" id="CHEBI:57856"/>
        <dbReference type="ChEBI" id="CHEBI:59789"/>
        <dbReference type="ChEBI" id="CHEBI:138059"/>
        <dbReference type="ChEBI" id="CHEBI:138318"/>
        <dbReference type="EC" id="2.1.1.244"/>
    </reaction>
</comment>
<dbReference type="PANTHER" id="PTHR12753:SF0">
    <property type="entry name" value="ALPHA N-TERMINAL PROTEIN METHYLTRANSFERASE 1"/>
    <property type="match status" value="1"/>
</dbReference>
<evidence type="ECO:0000256" key="4">
    <source>
        <dbReference type="ARBA" id="ARBA00022691"/>
    </source>
</evidence>
<dbReference type="GO" id="GO:0005737">
    <property type="term" value="C:cytoplasm"/>
    <property type="evidence" value="ECO:0007669"/>
    <property type="project" value="TreeGrafter"/>
</dbReference>
<comment type="caution">
    <text evidence="11">The sequence shown here is derived from an EMBL/GenBank/DDBJ whole genome shotgun (WGS) entry which is preliminary data.</text>
</comment>
<evidence type="ECO:0000256" key="6">
    <source>
        <dbReference type="ARBA" id="ARBA00039449"/>
    </source>
</evidence>
<comment type="catalytic activity">
    <reaction evidence="10">
        <text>N-terminal L-alanyl-L-prolyl-L-lysyl-[protein] + 3 S-adenosyl-L-methionine = N-terminal N,N,N-trimethyl-L-alanyl-L-prolyl-L-lysyl-[protein] + 3 S-adenosyl-L-homocysteine + 3 H(+)</text>
        <dbReference type="Rhea" id="RHEA:54712"/>
        <dbReference type="Rhea" id="RHEA-COMP:13785"/>
        <dbReference type="Rhea" id="RHEA-COMP:13971"/>
        <dbReference type="ChEBI" id="CHEBI:15378"/>
        <dbReference type="ChEBI" id="CHEBI:57856"/>
        <dbReference type="ChEBI" id="CHEBI:59789"/>
        <dbReference type="ChEBI" id="CHEBI:138057"/>
        <dbReference type="ChEBI" id="CHEBI:138315"/>
        <dbReference type="EC" id="2.1.1.244"/>
    </reaction>
</comment>
<accession>A0AAV2YJ86</accession>
<reference evidence="11" key="1">
    <citation type="submission" date="2022-11" db="EMBL/GenBank/DDBJ databases">
        <authorList>
            <person name="Morgan W.R."/>
            <person name="Tartar A."/>
        </authorList>
    </citation>
    <scope>NUCLEOTIDE SEQUENCE</scope>
    <source>
        <strain evidence="11">ARSEF 373</strain>
    </source>
</reference>
<reference evidence="11" key="2">
    <citation type="journal article" date="2023" name="Microbiol Resour">
        <title>Decontamination and Annotation of the Draft Genome Sequence of the Oomycete Lagenidium giganteum ARSEF 373.</title>
        <authorList>
            <person name="Morgan W.R."/>
            <person name="Tartar A."/>
        </authorList>
    </citation>
    <scope>NUCLEOTIDE SEQUENCE</scope>
    <source>
        <strain evidence="11">ARSEF 373</strain>
    </source>
</reference>
<dbReference type="GO" id="GO:0071885">
    <property type="term" value="F:N-terminal protein N-methyltransferase activity"/>
    <property type="evidence" value="ECO:0007669"/>
    <property type="project" value="UniProtKB-EC"/>
</dbReference>
<comment type="catalytic activity">
    <reaction evidence="8">
        <text>N-terminal L-seryl-L-prolyl-L-lysyl-[protein] + 3 S-adenosyl-L-methionine = N-terminal N,N,N-trimethyl-L-seryl-L-prolyl-L-lysyl-[protein] + 3 S-adenosyl-L-homocysteine + 3 H(+)</text>
        <dbReference type="Rhea" id="RHEA:54724"/>
        <dbReference type="Rhea" id="RHEA-COMP:13789"/>
        <dbReference type="Rhea" id="RHEA-COMP:13973"/>
        <dbReference type="ChEBI" id="CHEBI:15378"/>
        <dbReference type="ChEBI" id="CHEBI:57856"/>
        <dbReference type="ChEBI" id="CHEBI:59789"/>
        <dbReference type="ChEBI" id="CHEBI:138061"/>
        <dbReference type="ChEBI" id="CHEBI:138317"/>
        <dbReference type="EC" id="2.1.1.244"/>
    </reaction>
</comment>
<dbReference type="EC" id="2.1.1.244" evidence="5"/>
<protein>
    <recommendedName>
        <fullName evidence="6">Alpha N-terminal protein methyltransferase 1</fullName>
        <ecNumber evidence="5">2.1.1.244</ecNumber>
    </recommendedName>
    <alternativeName>
        <fullName evidence="7">X-Pro-Lys N-terminal protein methyltransferase 1</fullName>
    </alternativeName>
</protein>
<dbReference type="EMBL" id="DAKRPA010000219">
    <property type="protein sequence ID" value="DAZ95075.1"/>
    <property type="molecule type" value="Genomic_DNA"/>
</dbReference>
<dbReference type="InterPro" id="IPR029063">
    <property type="entry name" value="SAM-dependent_MTases_sf"/>
</dbReference>
<dbReference type="Pfam" id="PF05891">
    <property type="entry name" value="Methyltransf_PK"/>
    <property type="match status" value="2"/>
</dbReference>
<evidence type="ECO:0000256" key="7">
    <source>
        <dbReference type="ARBA" id="ARBA00043129"/>
    </source>
</evidence>
<name>A0AAV2YJ86_9STRA</name>
<dbReference type="GO" id="GO:0032259">
    <property type="term" value="P:methylation"/>
    <property type="evidence" value="ECO:0007669"/>
    <property type="project" value="UniProtKB-KW"/>
</dbReference>
<dbReference type="Proteomes" id="UP001146120">
    <property type="component" value="Unassembled WGS sequence"/>
</dbReference>
<dbReference type="AlphaFoldDB" id="A0AAV2YJ86"/>
<evidence type="ECO:0000256" key="8">
    <source>
        <dbReference type="ARBA" id="ARBA00047306"/>
    </source>
</evidence>
<keyword evidence="4" id="KW-0949">S-adenosyl-L-methionine</keyword>
<dbReference type="PANTHER" id="PTHR12753">
    <property type="entry name" value="AD-003 - RELATED"/>
    <property type="match status" value="1"/>
</dbReference>
<evidence type="ECO:0000256" key="10">
    <source>
        <dbReference type="ARBA" id="ARBA00048167"/>
    </source>
</evidence>
<sequence>MVAMKSTEATAVTVAPPLIQAERKLTSVAWEELRQIAEQVQKDIEYAGFEPHSDYECVADMWEEQLYDKLVAGPSGAAEAAPTWYSSAGEYWEDETNCPPDDQGVLGGYAVISPADVAGSREFLAQVQLLRPDCKRDLVVDCGAGVGRVSKQFLLPEFAQVDLVEQSPRLLQSFPNYLGKDNKLIHKVRNLYCMGLQEFHPEPETYDVIWIQWVALYLTDVDFVHFLQRCQRALKPGGWICVKENVLLRGCPYEVDKVDSSITRSDPYYKSIFRQAGTKLLAEKVQEGFLTELYPVKMVIAPFQEHTADAATMATMATTVATMDNNSEHREMKEVIRPTRKHAHVDWEALRSIADVVQKDLDDSHLDDHNEYDYVIEMWEEQLGDAMKNGEDVDAESPDGLTWYTAGNMYWDDETKCSPDDNGVLGGFPEISPADIADSRAFIEQVSVLRPLAKKELAADCGAGVGRVSKFVLLPAYEQVDLIEQSPRLLQSAARYMGKDAASKVRKLYCMGLQEFHPEPETYDIIWIQWVLPHLMDADFISFLQRCQRALKPHGWIGVKENVILSGLPYEVDKEDTSLTRSEVYYKSLFRQAGLELITEKMQDNFPEDLYPVKMYALA</sequence>
<evidence type="ECO:0000256" key="1">
    <source>
        <dbReference type="ARBA" id="ARBA00009059"/>
    </source>
</evidence>
<keyword evidence="12" id="KW-1185">Reference proteome</keyword>
<evidence type="ECO:0000256" key="3">
    <source>
        <dbReference type="ARBA" id="ARBA00022679"/>
    </source>
</evidence>
<keyword evidence="2" id="KW-0489">Methyltransferase</keyword>
<dbReference type="CDD" id="cd02440">
    <property type="entry name" value="AdoMet_MTases"/>
    <property type="match status" value="2"/>
</dbReference>
<keyword evidence="3" id="KW-0808">Transferase</keyword>